<feature type="transmembrane region" description="Helical" evidence="2">
    <location>
        <begin position="383"/>
        <end position="402"/>
    </location>
</feature>
<dbReference type="GeneID" id="301845645"/>
<proteinExistence type="predicted"/>
<sequence>MRLPDPHRSRAVFIGVGGYRHLPQLRGVHAGAAELRNVLTDERYGSLAPRHSLLVPENAGREEIGRTLATAAGEAEDLLLVYFAGHGIYLNELYLTFADTRSEEVRFTGMEYRVVADLVRDSDASSKIVILDCCYSGRALAQRMSAVTDLAAEVDIEGAAILTSAPPNRSSNVLDGERYPAYTLRLLDALRNGIPGAPELLNITALHRHVRRAAKAQGLPEPQALSHLSLDELGLVRNRAVQPQLPAAAEPKPTAAEPFPKDPAPGTRTPTQPPAPAPPKAGPAALEEIARSAKSAQPAERAQAYQQLLGEIAAGRVHPGQIHPGPARPQPQPSQAEAPHKGLRAALTFGLHLAYGPLMAFFVVAVVHDLVAGDTTRSPLGTTGYVVAGVVLMAVAAVFVGLTEFAVLPRNKTFSSAGVGSFLAGVGSVLAVDLNFWPLAISAIAVGGCIGIIRALRRSVSTT</sequence>
<evidence type="ECO:0000256" key="1">
    <source>
        <dbReference type="SAM" id="MobiDB-lite"/>
    </source>
</evidence>
<dbReference type="InterPro" id="IPR029030">
    <property type="entry name" value="Caspase-like_dom_sf"/>
</dbReference>
<dbReference type="Pfam" id="PF00656">
    <property type="entry name" value="Peptidase_C14"/>
    <property type="match status" value="1"/>
</dbReference>
<dbReference type="AlphaFoldDB" id="A0A3N2H1D9"/>
<accession>A0A3N2H1D9</accession>
<keyword evidence="5" id="KW-1185">Reference proteome</keyword>
<dbReference type="EMBL" id="RKHY01000001">
    <property type="protein sequence ID" value="ROS41935.1"/>
    <property type="molecule type" value="Genomic_DNA"/>
</dbReference>
<feature type="domain" description="Peptidase C14 caspase" evidence="3">
    <location>
        <begin position="9"/>
        <end position="215"/>
    </location>
</feature>
<feature type="transmembrane region" description="Helical" evidence="2">
    <location>
        <begin position="349"/>
        <end position="371"/>
    </location>
</feature>
<keyword evidence="2" id="KW-0812">Transmembrane</keyword>
<dbReference type="NCBIfam" id="NF047832">
    <property type="entry name" value="caspase_w_EACC1"/>
    <property type="match status" value="1"/>
</dbReference>
<evidence type="ECO:0000313" key="5">
    <source>
        <dbReference type="Proteomes" id="UP000274843"/>
    </source>
</evidence>
<evidence type="ECO:0000259" key="3">
    <source>
        <dbReference type="Pfam" id="PF00656"/>
    </source>
</evidence>
<dbReference type="SUPFAM" id="SSF52129">
    <property type="entry name" value="Caspase-like"/>
    <property type="match status" value="1"/>
</dbReference>
<dbReference type="Gene3D" id="3.40.50.1460">
    <property type="match status" value="1"/>
</dbReference>
<protein>
    <submittedName>
        <fullName evidence="4">Caspase domain-containing protein</fullName>
    </submittedName>
</protein>
<name>A0A3N2H1D9_9PSEU</name>
<feature type="compositionally biased region" description="Pro residues" evidence="1">
    <location>
        <begin position="271"/>
        <end position="281"/>
    </location>
</feature>
<dbReference type="RefSeq" id="WP_123684809.1">
    <property type="nucleotide sequence ID" value="NZ_RKHY01000001.1"/>
</dbReference>
<reference evidence="4 5" key="1">
    <citation type="submission" date="2018-11" db="EMBL/GenBank/DDBJ databases">
        <title>Sequencing the genomes of 1000 actinobacteria strains.</title>
        <authorList>
            <person name="Klenk H.-P."/>
        </authorList>
    </citation>
    <scope>NUCLEOTIDE SEQUENCE [LARGE SCALE GENOMIC DNA]</scope>
    <source>
        <strain evidence="4 5">DSM 44348</strain>
    </source>
</reference>
<keyword evidence="2" id="KW-0472">Membrane</keyword>
<evidence type="ECO:0000256" key="2">
    <source>
        <dbReference type="SAM" id="Phobius"/>
    </source>
</evidence>
<evidence type="ECO:0000313" key="4">
    <source>
        <dbReference type="EMBL" id="ROS41935.1"/>
    </source>
</evidence>
<feature type="compositionally biased region" description="Low complexity" evidence="1">
    <location>
        <begin position="246"/>
        <end position="270"/>
    </location>
</feature>
<organism evidence="4 5">
    <name type="scientific">Amycolatopsis thermoflava</name>
    <dbReference type="NCBI Taxonomy" id="84480"/>
    <lineage>
        <taxon>Bacteria</taxon>
        <taxon>Bacillati</taxon>
        <taxon>Actinomycetota</taxon>
        <taxon>Actinomycetes</taxon>
        <taxon>Pseudonocardiales</taxon>
        <taxon>Pseudonocardiaceae</taxon>
        <taxon>Amycolatopsis</taxon>
        <taxon>Amycolatopsis methanolica group</taxon>
    </lineage>
</organism>
<dbReference type="GO" id="GO:0006508">
    <property type="term" value="P:proteolysis"/>
    <property type="evidence" value="ECO:0007669"/>
    <property type="project" value="InterPro"/>
</dbReference>
<feature type="transmembrane region" description="Helical" evidence="2">
    <location>
        <begin position="437"/>
        <end position="456"/>
    </location>
</feature>
<keyword evidence="2" id="KW-1133">Transmembrane helix</keyword>
<gene>
    <name evidence="4" type="ORF">EDD35_4309</name>
</gene>
<feature type="region of interest" description="Disordered" evidence="1">
    <location>
        <begin position="246"/>
        <end position="284"/>
    </location>
</feature>
<dbReference type="GO" id="GO:0004197">
    <property type="term" value="F:cysteine-type endopeptidase activity"/>
    <property type="evidence" value="ECO:0007669"/>
    <property type="project" value="InterPro"/>
</dbReference>
<dbReference type="Proteomes" id="UP000274843">
    <property type="component" value="Unassembled WGS sequence"/>
</dbReference>
<dbReference type="InterPro" id="IPR011600">
    <property type="entry name" value="Pept_C14_caspase"/>
</dbReference>
<comment type="caution">
    <text evidence="4">The sequence shown here is derived from an EMBL/GenBank/DDBJ whole genome shotgun (WGS) entry which is preliminary data.</text>
</comment>
<feature type="region of interest" description="Disordered" evidence="1">
    <location>
        <begin position="317"/>
        <end position="340"/>
    </location>
</feature>